<evidence type="ECO:0008006" key="3">
    <source>
        <dbReference type="Google" id="ProtNLM"/>
    </source>
</evidence>
<dbReference type="EMBL" id="AAMGRQ010000044">
    <property type="protein sequence ID" value="EDH1796004.1"/>
    <property type="molecule type" value="Genomic_DNA"/>
</dbReference>
<reference evidence="2" key="1">
    <citation type="submission" date="2019-10" db="EMBL/GenBank/DDBJ databases">
        <authorList>
            <consortium name="PulseNet: The National Subtyping Network for Foodborne Disease Surveillance"/>
            <person name="Tarr C.L."/>
            <person name="Trees E."/>
            <person name="Katz L.S."/>
            <person name="Carleton-Romer H.A."/>
            <person name="Stroika S."/>
            <person name="Kucerova Z."/>
            <person name="Roache K.F."/>
            <person name="Sabol A.L."/>
            <person name="Besser J."/>
            <person name="Gerner-Smidt P."/>
        </authorList>
    </citation>
    <scope>NUCLEOTIDE SEQUENCE</scope>
    <source>
        <strain evidence="2">PNUSAS100866</strain>
    </source>
</reference>
<organism evidence="2">
    <name type="scientific">Salmonella enterica</name>
    <name type="common">Salmonella choleraesuis</name>
    <dbReference type="NCBI Taxonomy" id="28901"/>
    <lineage>
        <taxon>Bacteria</taxon>
        <taxon>Pseudomonadati</taxon>
        <taxon>Pseudomonadota</taxon>
        <taxon>Gammaproteobacteria</taxon>
        <taxon>Enterobacterales</taxon>
        <taxon>Enterobacteriaceae</taxon>
        <taxon>Salmonella</taxon>
    </lineage>
</organism>
<keyword evidence="1" id="KW-1133">Transmembrane helix</keyword>
<gene>
    <name evidence="2" type="ORF">GC469_21955</name>
</gene>
<keyword evidence="1" id="KW-0812">Transmembrane</keyword>
<protein>
    <recommendedName>
        <fullName evidence="3">Sugar tyrosine-protein kinase</fullName>
    </recommendedName>
</protein>
<sequence length="151" mass="17549">MNNKTILFIIPIVLLLAFFSSKLMLGFIQSDKSVRELAIERVNTIQAKYNNGDLLWIYNEGTDDFKKITPKDNFILFMKRKKEMLGDYVNSELLASNVVNSNVVMLTYRSTYKNYSLIEEFKFIRKHKDDDLKLGTYFIDDGGTRGAVIRQ</sequence>
<evidence type="ECO:0000256" key="1">
    <source>
        <dbReference type="SAM" id="Phobius"/>
    </source>
</evidence>
<dbReference type="AlphaFoldDB" id="A0A633DKW4"/>
<dbReference type="RefSeq" id="WP_079943252.1">
    <property type="nucleotide sequence ID" value="NZ_JAFNLE010000011.1"/>
</dbReference>
<feature type="transmembrane region" description="Helical" evidence="1">
    <location>
        <begin position="6"/>
        <end position="25"/>
    </location>
</feature>
<proteinExistence type="predicted"/>
<comment type="caution">
    <text evidence="2">The sequence shown here is derived from an EMBL/GenBank/DDBJ whole genome shotgun (WGS) entry which is preliminary data.</text>
</comment>
<evidence type="ECO:0000313" key="2">
    <source>
        <dbReference type="EMBL" id="EDH1796004.1"/>
    </source>
</evidence>
<keyword evidence="1" id="KW-0472">Membrane</keyword>
<accession>A0A633DKW4</accession>
<name>A0A633DKW4_SALER</name>